<keyword evidence="8" id="KW-0648">Protein biosynthesis</keyword>
<dbReference type="EMBL" id="CAADRM010000106">
    <property type="protein sequence ID" value="VFU15591.1"/>
    <property type="molecule type" value="Genomic_DNA"/>
</dbReference>
<dbReference type="FunFam" id="3.40.50.620:FF:000061">
    <property type="entry name" value="Tyrosine--tRNA ligase"/>
    <property type="match status" value="1"/>
</dbReference>
<dbReference type="CDD" id="cd00165">
    <property type="entry name" value="S4"/>
    <property type="match status" value="1"/>
</dbReference>
<feature type="domain" description="Tyrosine--tRNA ligase SYY-like C-terminal" evidence="12">
    <location>
        <begin position="321"/>
        <end position="378"/>
    </location>
</feature>
<dbReference type="GO" id="GO:0006437">
    <property type="term" value="P:tyrosyl-tRNA aminoacylation"/>
    <property type="evidence" value="ECO:0007669"/>
    <property type="project" value="InterPro"/>
</dbReference>
<keyword evidence="7" id="KW-0694">RNA-binding</keyword>
<dbReference type="Gene3D" id="3.10.290.10">
    <property type="entry name" value="RNA-binding S4 domain"/>
    <property type="match status" value="1"/>
</dbReference>
<dbReference type="InterPro" id="IPR054608">
    <property type="entry name" value="SYY-like_C"/>
</dbReference>
<dbReference type="GO" id="GO:0004831">
    <property type="term" value="F:tyrosine-tRNA ligase activity"/>
    <property type="evidence" value="ECO:0007669"/>
    <property type="project" value="UniProtKB-EC"/>
</dbReference>
<dbReference type="InterPro" id="IPR002305">
    <property type="entry name" value="aa-tRNA-synth_Ic"/>
</dbReference>
<dbReference type="InterPro" id="IPR014729">
    <property type="entry name" value="Rossmann-like_a/b/a_fold"/>
</dbReference>
<dbReference type="Gene3D" id="3.40.50.620">
    <property type="entry name" value="HUPs"/>
    <property type="match status" value="1"/>
</dbReference>
<dbReference type="InterPro" id="IPR024088">
    <property type="entry name" value="Tyr-tRNA-ligase_bac-type"/>
</dbReference>
<dbReference type="SUPFAM" id="SSF52374">
    <property type="entry name" value="Nucleotidylyl transferase"/>
    <property type="match status" value="1"/>
</dbReference>
<evidence type="ECO:0000256" key="4">
    <source>
        <dbReference type="ARBA" id="ARBA00022598"/>
    </source>
</evidence>
<reference evidence="13" key="1">
    <citation type="submission" date="2019-03" db="EMBL/GenBank/DDBJ databases">
        <authorList>
            <person name="Hao L."/>
        </authorList>
    </citation>
    <scope>NUCLEOTIDE SEQUENCE</scope>
</reference>
<dbReference type="InterPro" id="IPR036986">
    <property type="entry name" value="S4_RNA-bd_sf"/>
</dbReference>
<evidence type="ECO:0000256" key="10">
    <source>
        <dbReference type="ARBA" id="ARBA00033323"/>
    </source>
</evidence>
<keyword evidence="3" id="KW-0963">Cytoplasm</keyword>
<evidence type="ECO:0000256" key="2">
    <source>
        <dbReference type="ARBA" id="ARBA00013160"/>
    </source>
</evidence>
<dbReference type="CDD" id="cd00805">
    <property type="entry name" value="TyrRS_core"/>
    <property type="match status" value="1"/>
</dbReference>
<dbReference type="PANTHER" id="PTHR11766:SF1">
    <property type="entry name" value="TYROSINE--TRNA LIGASE"/>
    <property type="match status" value="1"/>
</dbReference>
<dbReference type="GO" id="GO:0005524">
    <property type="term" value="F:ATP binding"/>
    <property type="evidence" value="ECO:0007669"/>
    <property type="project" value="UniProtKB-KW"/>
</dbReference>
<evidence type="ECO:0000256" key="1">
    <source>
        <dbReference type="ARBA" id="ARBA00011738"/>
    </source>
</evidence>
<dbReference type="AlphaFoldDB" id="A0A485M128"/>
<dbReference type="GO" id="GO:0005829">
    <property type="term" value="C:cytosol"/>
    <property type="evidence" value="ECO:0007669"/>
    <property type="project" value="TreeGrafter"/>
</dbReference>
<evidence type="ECO:0000256" key="7">
    <source>
        <dbReference type="ARBA" id="ARBA00022884"/>
    </source>
</evidence>
<name>A0A485M128_9ZZZZ</name>
<dbReference type="Pfam" id="PF22421">
    <property type="entry name" value="SYY_C-terminal"/>
    <property type="match status" value="1"/>
</dbReference>
<keyword evidence="6" id="KW-0067">ATP-binding</keyword>
<evidence type="ECO:0000256" key="11">
    <source>
        <dbReference type="ARBA" id="ARBA00048248"/>
    </source>
</evidence>
<dbReference type="SUPFAM" id="SSF55174">
    <property type="entry name" value="Alpha-L RNA-binding motif"/>
    <property type="match status" value="1"/>
</dbReference>
<sequence length="396" mass="44664">MGIQDQLRELKRGIVDIISEEELIAKLKKGRPLKVKVGFDPTAPDIHLGHTVVLQKMRQFQDAGHEVICLIGDFTGMIGDPSGRSSTRPPLTRQEVLENAKTYQKQVKKILDPDRTIMAYNSQWMDNMVVSDFIKLTSVQTVARMLERDDFKNRFQQQHPISIHEFLYPFIQGYDSVALQADVELGGTDQIFNLLMGRDIQKAYGQEQQVVMTLPLLEGTDGVLKMSKSYNNYVGVDDAPADMFGKIMSISDELMWKYYELLSSRSLDEIQGLKEQVLKGAVHPMDAKMALAREMVERFHGAHEAELASESFTRVFKEKAVPDDMPEVTLALERPWICSVLKDASLVKSTSEAKRLVTQGAVSIDDEKVSDPEQVLGRGVYIIKVGKRRFARVTIA</sequence>
<gene>
    <name evidence="13" type="primary">tyrS</name>
    <name evidence="13" type="ORF">SCFA_420060</name>
</gene>
<proteinExistence type="inferred from homology"/>
<dbReference type="FunFam" id="1.10.240.10:FF:000006">
    <property type="entry name" value="Tyrosine--tRNA ligase"/>
    <property type="match status" value="1"/>
</dbReference>
<dbReference type="PROSITE" id="PS00178">
    <property type="entry name" value="AA_TRNA_LIGASE_I"/>
    <property type="match status" value="1"/>
</dbReference>
<keyword evidence="4 13" id="KW-0436">Ligase</keyword>
<organism evidence="13">
    <name type="scientific">anaerobic digester metagenome</name>
    <dbReference type="NCBI Taxonomy" id="1263854"/>
    <lineage>
        <taxon>unclassified sequences</taxon>
        <taxon>metagenomes</taxon>
        <taxon>ecological metagenomes</taxon>
    </lineage>
</organism>
<comment type="catalytic activity">
    <reaction evidence="11">
        <text>tRNA(Tyr) + L-tyrosine + ATP = L-tyrosyl-tRNA(Tyr) + AMP + diphosphate + H(+)</text>
        <dbReference type="Rhea" id="RHEA:10220"/>
        <dbReference type="Rhea" id="RHEA-COMP:9706"/>
        <dbReference type="Rhea" id="RHEA-COMP:9707"/>
        <dbReference type="ChEBI" id="CHEBI:15378"/>
        <dbReference type="ChEBI" id="CHEBI:30616"/>
        <dbReference type="ChEBI" id="CHEBI:33019"/>
        <dbReference type="ChEBI" id="CHEBI:58315"/>
        <dbReference type="ChEBI" id="CHEBI:78442"/>
        <dbReference type="ChEBI" id="CHEBI:78536"/>
        <dbReference type="ChEBI" id="CHEBI:456215"/>
        <dbReference type="EC" id="6.1.1.1"/>
    </reaction>
</comment>
<evidence type="ECO:0000313" key="13">
    <source>
        <dbReference type="EMBL" id="VFU15591.1"/>
    </source>
</evidence>
<accession>A0A485M128</accession>
<dbReference type="PRINTS" id="PR01040">
    <property type="entry name" value="TRNASYNTHTYR"/>
</dbReference>
<dbReference type="Pfam" id="PF00579">
    <property type="entry name" value="tRNA-synt_1b"/>
    <property type="match status" value="1"/>
</dbReference>
<dbReference type="InterPro" id="IPR001412">
    <property type="entry name" value="aa-tRNA-synth_I_CS"/>
</dbReference>
<dbReference type="Gene3D" id="1.10.240.10">
    <property type="entry name" value="Tyrosyl-Transfer RNA Synthetase"/>
    <property type="match status" value="1"/>
</dbReference>
<evidence type="ECO:0000256" key="9">
    <source>
        <dbReference type="ARBA" id="ARBA00023146"/>
    </source>
</evidence>
<evidence type="ECO:0000256" key="6">
    <source>
        <dbReference type="ARBA" id="ARBA00022840"/>
    </source>
</evidence>
<keyword evidence="9" id="KW-0030">Aminoacyl-tRNA synthetase</keyword>
<evidence type="ECO:0000256" key="5">
    <source>
        <dbReference type="ARBA" id="ARBA00022741"/>
    </source>
</evidence>
<dbReference type="InterPro" id="IPR002307">
    <property type="entry name" value="Tyr-tRNA-ligase"/>
</dbReference>
<evidence type="ECO:0000256" key="8">
    <source>
        <dbReference type="ARBA" id="ARBA00022917"/>
    </source>
</evidence>
<dbReference type="PROSITE" id="PS50889">
    <property type="entry name" value="S4"/>
    <property type="match status" value="1"/>
</dbReference>
<dbReference type="NCBIfam" id="TIGR00234">
    <property type="entry name" value="tyrS"/>
    <property type="match status" value="1"/>
</dbReference>
<dbReference type="PANTHER" id="PTHR11766">
    <property type="entry name" value="TYROSYL-TRNA SYNTHETASE"/>
    <property type="match status" value="1"/>
</dbReference>
<comment type="subunit">
    <text evidence="1">Homodimer.</text>
</comment>
<dbReference type="HAMAP" id="MF_02007">
    <property type="entry name" value="Tyr_tRNA_synth_type2"/>
    <property type="match status" value="1"/>
</dbReference>
<evidence type="ECO:0000259" key="12">
    <source>
        <dbReference type="Pfam" id="PF22421"/>
    </source>
</evidence>
<keyword evidence="5" id="KW-0547">Nucleotide-binding</keyword>
<dbReference type="InterPro" id="IPR024108">
    <property type="entry name" value="Tyr-tRNA-ligase_bac_2"/>
</dbReference>
<protein>
    <recommendedName>
        <fullName evidence="2">tyrosine--tRNA ligase</fullName>
        <ecNumber evidence="2">6.1.1.1</ecNumber>
    </recommendedName>
    <alternativeName>
        <fullName evidence="10">Tyrosyl-tRNA synthetase</fullName>
    </alternativeName>
</protein>
<dbReference type="GO" id="GO:0003723">
    <property type="term" value="F:RNA binding"/>
    <property type="evidence" value="ECO:0007669"/>
    <property type="project" value="UniProtKB-KW"/>
</dbReference>
<evidence type="ECO:0000256" key="3">
    <source>
        <dbReference type="ARBA" id="ARBA00022490"/>
    </source>
</evidence>
<dbReference type="EC" id="6.1.1.1" evidence="2"/>